<dbReference type="SMART" id="SM00823">
    <property type="entry name" value="PKS_PP"/>
    <property type="match status" value="1"/>
</dbReference>
<dbReference type="NCBIfam" id="TIGR01733">
    <property type="entry name" value="AA-adenyl-dom"/>
    <property type="match status" value="1"/>
</dbReference>
<dbReference type="PROSITE" id="PS50075">
    <property type="entry name" value="CARRIER"/>
    <property type="match status" value="1"/>
</dbReference>
<dbReference type="InterPro" id="IPR023213">
    <property type="entry name" value="CAT-like_dom_sf"/>
</dbReference>
<gene>
    <name evidence="5" type="ORF">SAMN05661093_10517</name>
</gene>
<feature type="domain" description="Carrier" evidence="4">
    <location>
        <begin position="664"/>
        <end position="739"/>
    </location>
</feature>
<dbReference type="InterPro" id="IPR025110">
    <property type="entry name" value="AMP-bd_C"/>
</dbReference>
<dbReference type="OrthoDB" id="2472181at2"/>
<dbReference type="InterPro" id="IPR042099">
    <property type="entry name" value="ANL_N_sf"/>
</dbReference>
<dbReference type="EMBL" id="FWXV01000018">
    <property type="protein sequence ID" value="SMD26930.1"/>
    <property type="molecule type" value="Genomic_DNA"/>
</dbReference>
<dbReference type="AlphaFoldDB" id="A0A1Y5YAP1"/>
<reference evidence="5 6" key="1">
    <citation type="submission" date="2017-04" db="EMBL/GenBank/DDBJ databases">
        <authorList>
            <person name="Afonso C.L."/>
            <person name="Miller P.J."/>
            <person name="Scott M.A."/>
            <person name="Spackman E."/>
            <person name="Goraichik I."/>
            <person name="Dimitrov K.M."/>
            <person name="Suarez D.L."/>
            <person name="Swayne D.E."/>
        </authorList>
    </citation>
    <scope>NUCLEOTIDE SEQUENCE [LARGE SCALE GENOMIC DNA]</scope>
    <source>
        <strain evidence="5 6">DSM 43828</strain>
    </source>
</reference>
<dbReference type="Proteomes" id="UP000192674">
    <property type="component" value="Unassembled WGS sequence"/>
</dbReference>
<dbReference type="Gene3D" id="3.30.300.30">
    <property type="match status" value="1"/>
</dbReference>
<dbReference type="GO" id="GO:0008610">
    <property type="term" value="P:lipid biosynthetic process"/>
    <property type="evidence" value="ECO:0007669"/>
    <property type="project" value="UniProtKB-ARBA"/>
</dbReference>
<accession>A0A1Y5YAP1</accession>
<dbReference type="GO" id="GO:0005737">
    <property type="term" value="C:cytoplasm"/>
    <property type="evidence" value="ECO:0007669"/>
    <property type="project" value="TreeGrafter"/>
</dbReference>
<protein>
    <submittedName>
        <fullName evidence="5">Amino acid adenylation domain-containing protein</fullName>
    </submittedName>
</protein>
<dbReference type="CDD" id="cd19531">
    <property type="entry name" value="LCL_NRPS-like"/>
    <property type="match status" value="1"/>
</dbReference>
<dbReference type="Gene3D" id="3.30.559.30">
    <property type="entry name" value="Nonribosomal peptide synthetase, condensation domain"/>
    <property type="match status" value="1"/>
</dbReference>
<dbReference type="CDD" id="cd05930">
    <property type="entry name" value="A_NRPS"/>
    <property type="match status" value="1"/>
</dbReference>
<dbReference type="SUPFAM" id="SSF56801">
    <property type="entry name" value="Acetyl-CoA synthetase-like"/>
    <property type="match status" value="1"/>
</dbReference>
<dbReference type="Pfam" id="PF00668">
    <property type="entry name" value="Condensation"/>
    <property type="match status" value="1"/>
</dbReference>
<evidence type="ECO:0000256" key="2">
    <source>
        <dbReference type="ARBA" id="ARBA00022450"/>
    </source>
</evidence>
<dbReference type="Gene3D" id="3.30.559.10">
    <property type="entry name" value="Chloramphenicol acetyltransferase-like domain"/>
    <property type="match status" value="1"/>
</dbReference>
<dbReference type="GO" id="GO:0044550">
    <property type="term" value="P:secondary metabolite biosynthetic process"/>
    <property type="evidence" value="ECO:0007669"/>
    <property type="project" value="TreeGrafter"/>
</dbReference>
<dbReference type="InterPro" id="IPR036736">
    <property type="entry name" value="ACP-like_sf"/>
</dbReference>
<dbReference type="Pfam" id="PF00501">
    <property type="entry name" value="AMP-binding"/>
    <property type="match status" value="1"/>
</dbReference>
<dbReference type="SUPFAM" id="SSF47336">
    <property type="entry name" value="ACP-like"/>
    <property type="match status" value="1"/>
</dbReference>
<dbReference type="Gene3D" id="3.40.50.12780">
    <property type="entry name" value="N-terminal domain of ligase-like"/>
    <property type="match status" value="1"/>
</dbReference>
<evidence type="ECO:0000256" key="1">
    <source>
        <dbReference type="ARBA" id="ARBA00001957"/>
    </source>
</evidence>
<dbReference type="InterPro" id="IPR020806">
    <property type="entry name" value="PKS_PP-bd"/>
</dbReference>
<dbReference type="RefSeq" id="WP_084434570.1">
    <property type="nucleotide sequence ID" value="NZ_FWXV01000018.1"/>
</dbReference>
<dbReference type="GO" id="GO:0031177">
    <property type="term" value="F:phosphopantetheine binding"/>
    <property type="evidence" value="ECO:0007669"/>
    <property type="project" value="InterPro"/>
</dbReference>
<dbReference type="InterPro" id="IPR009081">
    <property type="entry name" value="PP-bd_ACP"/>
</dbReference>
<dbReference type="PANTHER" id="PTHR45527">
    <property type="entry name" value="NONRIBOSOMAL PEPTIDE SYNTHETASE"/>
    <property type="match status" value="1"/>
</dbReference>
<dbReference type="FunFam" id="3.40.50.980:FF:000001">
    <property type="entry name" value="Non-ribosomal peptide synthetase"/>
    <property type="match status" value="1"/>
</dbReference>
<evidence type="ECO:0000313" key="6">
    <source>
        <dbReference type="Proteomes" id="UP000192674"/>
    </source>
</evidence>
<dbReference type="InterPro" id="IPR001242">
    <property type="entry name" value="Condensation_dom"/>
</dbReference>
<keyword evidence="6" id="KW-1185">Reference proteome</keyword>
<name>A0A1Y5YAP1_KIBAR</name>
<dbReference type="SUPFAM" id="SSF52777">
    <property type="entry name" value="CoA-dependent acyltransferases"/>
    <property type="match status" value="2"/>
</dbReference>
<proteinExistence type="predicted"/>
<dbReference type="FunFam" id="3.40.50.12780:FF:000012">
    <property type="entry name" value="Non-ribosomal peptide synthetase"/>
    <property type="match status" value="1"/>
</dbReference>
<dbReference type="Pfam" id="PF00550">
    <property type="entry name" value="PP-binding"/>
    <property type="match status" value="1"/>
</dbReference>
<comment type="cofactor">
    <cofactor evidence="1">
        <name>pantetheine 4'-phosphate</name>
        <dbReference type="ChEBI" id="CHEBI:47942"/>
    </cofactor>
</comment>
<dbReference type="Pfam" id="PF13193">
    <property type="entry name" value="AMP-binding_C"/>
    <property type="match status" value="1"/>
</dbReference>
<evidence type="ECO:0000259" key="4">
    <source>
        <dbReference type="PROSITE" id="PS50075"/>
    </source>
</evidence>
<organism evidence="5 6">
    <name type="scientific">Kibdelosporangium aridum</name>
    <dbReference type="NCBI Taxonomy" id="2030"/>
    <lineage>
        <taxon>Bacteria</taxon>
        <taxon>Bacillati</taxon>
        <taxon>Actinomycetota</taxon>
        <taxon>Actinomycetes</taxon>
        <taxon>Pseudonocardiales</taxon>
        <taxon>Pseudonocardiaceae</taxon>
        <taxon>Kibdelosporangium</taxon>
    </lineage>
</organism>
<keyword evidence="2" id="KW-0596">Phosphopantetheine</keyword>
<dbReference type="Gene3D" id="1.10.1200.10">
    <property type="entry name" value="ACP-like"/>
    <property type="match status" value="1"/>
</dbReference>
<dbReference type="InterPro" id="IPR045851">
    <property type="entry name" value="AMP-bd_C_sf"/>
</dbReference>
<dbReference type="GO" id="GO:0003824">
    <property type="term" value="F:catalytic activity"/>
    <property type="evidence" value="ECO:0007669"/>
    <property type="project" value="InterPro"/>
</dbReference>
<dbReference type="InterPro" id="IPR020845">
    <property type="entry name" value="AMP-binding_CS"/>
</dbReference>
<dbReference type="InterPro" id="IPR000873">
    <property type="entry name" value="AMP-dep_synth/lig_dom"/>
</dbReference>
<dbReference type="PROSITE" id="PS00455">
    <property type="entry name" value="AMP_BINDING"/>
    <property type="match status" value="1"/>
</dbReference>
<evidence type="ECO:0000313" key="5">
    <source>
        <dbReference type="EMBL" id="SMD26930.1"/>
    </source>
</evidence>
<sequence length="1179" mass="125470">MSRTGFDHATYSGDVVTVPLDVEAVTRFAAVRGIGADVVVLAAHVAVLSRYSVRADVAITLRDTECVIVIDLADGPDFDELVGRVRSTVAGSRVAVVGHPDVDLLLTGPDRAGVRGRIAHRHAGHLARAVLAAVSDSKARVADLPLLTDAEHDQVTRVFAHGPQPTWSDATIHALVGEQALLRPDAIALERGDERITYADLDTRSRRMAMRLVDHGVRHGDLVGLCLPRSPDMVVAMLGIVRAGGAYVPLDPTHPPGRVAHLLADARPAIVVTSAETQKVLPGTGFDLLHVESSQACPEVPLPEVSPRDLAYVIFTSGSTGKPKGVLVEHRGVANLMRAVRAPYDFGPHTRILQFAAATFDASVLEIFPPLSVGGTVVFAAAGDAAAGLELLDFLRAKRINSVHLPPSLLAELPEHDLPGLTHLYTGAETCGADVAVRWSRGRRFVHCYGPTETSVLATLTTTVRENTAPPIGTPLPGVEVLVLDRNRQPVPVGVIGEIHIGGAGVARGYLHNEALTAERFQPHPLTGNASEPMYRTGDLGRWSPDGELEFVGRADGQVKIRGHRVEPGEVEAVLAAMPGVRSCAVVSKEDGSTARLVGFVVLDGNTTVERVRADIERRLPAYLVPSDIIALATLPTTVHHKVDRAALRSWTSTGRPAHLPYSPASPGAEATLAEIWAEVLGVTPVGRHDSFIDLGGTSLQAVRVAARLAQRSGARVPVAALLGGAALTDVVAAITEQPATPVAASPAAEMTVSPGQRRIWFVSQFEPMASVAYNEPAAVWVMGSLDTTALTHALNDVVARHPSLRTTFVLRSGELQASIADQITIPVPVVDVPDREAAMREARLVAGTAFDLATGPLLRASVFRVGAHEHLVTLVFHHLVCDGLSVDVVDQDLAEAYAARLQGKQMHGHVEPGMNAYLAWHATRSKSEVDNETAEWLATLAGAPTVVDLPTARPRPPRITYRGGKRSRPLPPHVWHAAEELAKANRVTPYVVHLAAFGLTLSGLTGSGDLVIGSSAAGRPTPDTERTVGFFANTMVLRLDVNPARSVPDYIAGTARMAADALDHQYVPFERLVAGLVTGRDASRPPLVQAFFAFHGRQRARAAFTGTSVTPVLIDRGAAKLEFVVEVEENAAGAAVSAEFASDLFDTPTIDGWLDQYADRLARLTENPAGHVADLIRD</sequence>
<dbReference type="GO" id="GO:0043041">
    <property type="term" value="P:amino acid activation for nonribosomal peptide biosynthetic process"/>
    <property type="evidence" value="ECO:0007669"/>
    <property type="project" value="TreeGrafter"/>
</dbReference>
<dbReference type="InterPro" id="IPR010071">
    <property type="entry name" value="AA_adenyl_dom"/>
</dbReference>
<keyword evidence="3" id="KW-0597">Phosphoprotein</keyword>
<dbReference type="PANTHER" id="PTHR45527:SF1">
    <property type="entry name" value="FATTY ACID SYNTHASE"/>
    <property type="match status" value="1"/>
</dbReference>
<evidence type="ECO:0000256" key="3">
    <source>
        <dbReference type="ARBA" id="ARBA00022553"/>
    </source>
</evidence>